<proteinExistence type="predicted"/>
<name>A0A0B1SFZ1_OESDE</name>
<accession>A0A0B1SFZ1</accession>
<dbReference type="Proteomes" id="UP000053660">
    <property type="component" value="Unassembled WGS sequence"/>
</dbReference>
<dbReference type="EMBL" id="KN576948">
    <property type="protein sequence ID" value="KHJ82811.1"/>
    <property type="molecule type" value="Genomic_DNA"/>
</dbReference>
<keyword evidence="3" id="KW-1185">Reference proteome</keyword>
<feature type="non-terminal residue" evidence="2">
    <location>
        <position position="83"/>
    </location>
</feature>
<feature type="compositionally biased region" description="Polar residues" evidence="1">
    <location>
        <begin position="1"/>
        <end position="15"/>
    </location>
</feature>
<evidence type="ECO:0000313" key="3">
    <source>
        <dbReference type="Proteomes" id="UP000053660"/>
    </source>
</evidence>
<dbReference type="AlphaFoldDB" id="A0A0B1SFZ1"/>
<evidence type="ECO:0000313" key="2">
    <source>
        <dbReference type="EMBL" id="KHJ82811.1"/>
    </source>
</evidence>
<reference evidence="2 3" key="1">
    <citation type="submission" date="2014-03" db="EMBL/GenBank/DDBJ databases">
        <title>Draft genome of the hookworm Oesophagostomum dentatum.</title>
        <authorList>
            <person name="Mitreva M."/>
        </authorList>
    </citation>
    <scope>NUCLEOTIDE SEQUENCE [LARGE SCALE GENOMIC DNA]</scope>
    <source>
        <strain evidence="2 3">OD-Hann</strain>
    </source>
</reference>
<dbReference type="OrthoDB" id="8026949at2759"/>
<gene>
    <name evidence="2" type="ORF">OESDEN_17494</name>
</gene>
<evidence type="ECO:0000256" key="1">
    <source>
        <dbReference type="SAM" id="MobiDB-lite"/>
    </source>
</evidence>
<sequence length="83" mass="9141">MTSAETEAAEPQSTRFDSDDEEGRCTPSPEPKRRRISPLPCMPSDAMKGNEADYGDFVLDRTESVSLDSDEVEILDTPSSKTN</sequence>
<protein>
    <submittedName>
        <fullName evidence="2">Uncharacterized protein</fullName>
    </submittedName>
</protein>
<organism evidence="2 3">
    <name type="scientific">Oesophagostomum dentatum</name>
    <name type="common">Nodular worm</name>
    <dbReference type="NCBI Taxonomy" id="61180"/>
    <lineage>
        <taxon>Eukaryota</taxon>
        <taxon>Metazoa</taxon>
        <taxon>Ecdysozoa</taxon>
        <taxon>Nematoda</taxon>
        <taxon>Chromadorea</taxon>
        <taxon>Rhabditida</taxon>
        <taxon>Rhabditina</taxon>
        <taxon>Rhabditomorpha</taxon>
        <taxon>Strongyloidea</taxon>
        <taxon>Strongylidae</taxon>
        <taxon>Oesophagostomum</taxon>
    </lineage>
</organism>
<feature type="region of interest" description="Disordered" evidence="1">
    <location>
        <begin position="1"/>
        <end position="52"/>
    </location>
</feature>